<protein>
    <submittedName>
        <fullName evidence="1">RNA polymerase sigma-70 factor, ECF subfamily</fullName>
    </submittedName>
</protein>
<gene>
    <name evidence="1" type="ORF">SAMN05660350_01211</name>
</gene>
<reference evidence="1 2" key="1">
    <citation type="submission" date="2016-12" db="EMBL/GenBank/DDBJ databases">
        <authorList>
            <person name="Song W.-J."/>
            <person name="Kurnit D.M."/>
        </authorList>
    </citation>
    <scope>NUCLEOTIDE SEQUENCE [LARGE SCALE GENOMIC DNA]</scope>
    <source>
        <strain evidence="1 2">DSM 43162</strain>
    </source>
</reference>
<evidence type="ECO:0000313" key="2">
    <source>
        <dbReference type="Proteomes" id="UP000184428"/>
    </source>
</evidence>
<dbReference type="InterPro" id="IPR052704">
    <property type="entry name" value="ECF_Sigma-70_Domain"/>
</dbReference>
<dbReference type="EMBL" id="FRDM01000004">
    <property type="protein sequence ID" value="SHN64113.1"/>
    <property type="molecule type" value="Genomic_DNA"/>
</dbReference>
<dbReference type="InterPro" id="IPR032710">
    <property type="entry name" value="NTF2-like_dom_sf"/>
</dbReference>
<proteinExistence type="predicted"/>
<evidence type="ECO:0000313" key="1">
    <source>
        <dbReference type="EMBL" id="SHN64113.1"/>
    </source>
</evidence>
<name>A0A1M7T049_9ACTN</name>
<dbReference type="PANTHER" id="PTHR30173">
    <property type="entry name" value="SIGMA 19 FACTOR"/>
    <property type="match status" value="1"/>
</dbReference>
<dbReference type="PANTHER" id="PTHR30173:SF36">
    <property type="entry name" value="ECF RNA POLYMERASE SIGMA FACTOR SIGJ"/>
    <property type="match status" value="1"/>
</dbReference>
<dbReference type="AlphaFoldDB" id="A0A1M7T049"/>
<dbReference type="Gene3D" id="3.10.450.50">
    <property type="match status" value="1"/>
</dbReference>
<accession>A0A1M7T049</accession>
<dbReference type="SUPFAM" id="SSF54427">
    <property type="entry name" value="NTF2-like"/>
    <property type="match status" value="1"/>
</dbReference>
<dbReference type="GO" id="GO:0016987">
    <property type="term" value="F:sigma factor activity"/>
    <property type="evidence" value="ECO:0007669"/>
    <property type="project" value="TreeGrafter"/>
</dbReference>
<organism evidence="1 2">
    <name type="scientific">Geodermatophilus obscurus</name>
    <dbReference type="NCBI Taxonomy" id="1861"/>
    <lineage>
        <taxon>Bacteria</taxon>
        <taxon>Bacillati</taxon>
        <taxon>Actinomycetota</taxon>
        <taxon>Actinomycetes</taxon>
        <taxon>Geodermatophilales</taxon>
        <taxon>Geodermatophilaceae</taxon>
        <taxon>Geodermatophilus</taxon>
    </lineage>
</organism>
<sequence>MAVVAPDVVVVTDGGGLAPAARRPFAGRERVASALSRFREPVLSVEISTPLVNGAVAARIDPGGEFDTAITFVVEDGRITCTYAMRSPHELGRLDTVAELRR</sequence>
<dbReference type="Proteomes" id="UP000184428">
    <property type="component" value="Unassembled WGS sequence"/>
</dbReference>